<reference evidence="4" key="2">
    <citation type="submission" date="2025-08" db="UniProtKB">
        <authorList>
            <consortium name="RefSeq"/>
        </authorList>
    </citation>
    <scope>IDENTIFICATION</scope>
    <source>
        <tissue evidence="4">Leaf</tissue>
    </source>
</reference>
<keyword evidence="3" id="KW-1185">Reference proteome</keyword>
<feature type="compositionally biased region" description="Polar residues" evidence="1">
    <location>
        <begin position="29"/>
        <end position="49"/>
    </location>
</feature>
<feature type="region of interest" description="Disordered" evidence="1">
    <location>
        <begin position="1"/>
        <end position="68"/>
    </location>
</feature>
<dbReference type="Pfam" id="PF14303">
    <property type="entry name" value="NAM-associated"/>
    <property type="match status" value="1"/>
</dbReference>
<feature type="domain" description="No apical meristem-associated C-terminal" evidence="2">
    <location>
        <begin position="14"/>
        <end position="129"/>
    </location>
</feature>
<protein>
    <submittedName>
        <fullName evidence="4">Uncharacterized protein LOC104715296</fullName>
    </submittedName>
</protein>
<gene>
    <name evidence="4" type="primary">LOC104715296</name>
</gene>
<feature type="non-terminal residue" evidence="4">
    <location>
        <position position="1"/>
    </location>
</feature>
<evidence type="ECO:0000313" key="3">
    <source>
        <dbReference type="Proteomes" id="UP000694864"/>
    </source>
</evidence>
<feature type="region of interest" description="Disordered" evidence="1">
    <location>
        <begin position="137"/>
        <end position="199"/>
    </location>
</feature>
<evidence type="ECO:0000256" key="1">
    <source>
        <dbReference type="SAM" id="MobiDB-lite"/>
    </source>
</evidence>
<feature type="compositionally biased region" description="Low complexity" evidence="1">
    <location>
        <begin position="16"/>
        <end position="28"/>
    </location>
</feature>
<dbReference type="RefSeq" id="XP_010431017.2">
    <property type="nucleotide sequence ID" value="XM_010432715.2"/>
</dbReference>
<accession>A0ABM0TT99</accession>
<proteinExistence type="predicted"/>
<evidence type="ECO:0000313" key="4">
    <source>
        <dbReference type="RefSeq" id="XP_010431017.2"/>
    </source>
</evidence>
<dbReference type="GeneID" id="104715296"/>
<evidence type="ECO:0000259" key="2">
    <source>
        <dbReference type="Pfam" id="PF14303"/>
    </source>
</evidence>
<dbReference type="Proteomes" id="UP000694864">
    <property type="component" value="Chromosome 9"/>
</dbReference>
<organism evidence="3 4">
    <name type="scientific">Camelina sativa</name>
    <name type="common">False flax</name>
    <name type="synonym">Myagrum sativum</name>
    <dbReference type="NCBI Taxonomy" id="90675"/>
    <lineage>
        <taxon>Eukaryota</taxon>
        <taxon>Viridiplantae</taxon>
        <taxon>Streptophyta</taxon>
        <taxon>Embryophyta</taxon>
        <taxon>Tracheophyta</taxon>
        <taxon>Spermatophyta</taxon>
        <taxon>Magnoliopsida</taxon>
        <taxon>eudicotyledons</taxon>
        <taxon>Gunneridae</taxon>
        <taxon>Pentapetalae</taxon>
        <taxon>rosids</taxon>
        <taxon>malvids</taxon>
        <taxon>Brassicales</taxon>
        <taxon>Brassicaceae</taxon>
        <taxon>Camelineae</taxon>
        <taxon>Camelina</taxon>
    </lineage>
</organism>
<dbReference type="InterPro" id="IPR029466">
    <property type="entry name" value="NAM-associated_C"/>
</dbReference>
<sequence>SNRGDAFQGEGPNVMSSSSLQDESLPSPGMNSFDLNTNSEDASFNSSQRPMGVKKAKRKQQSEEQFKQLMEQNDKLIKAITKGTAERNEIQRQKVEVQRMKQENKILFTDLSTVTDPACRAYIENERAIILRRRAATNQNEEHGEGSQSQYFGSQYRASQNQEDLVQGEHVQGQQSQGEDQPNFSQYYDYLSGNNFPGN</sequence>
<feature type="compositionally biased region" description="Polar residues" evidence="1">
    <location>
        <begin position="146"/>
        <end position="164"/>
    </location>
</feature>
<feature type="compositionally biased region" description="Polar residues" evidence="1">
    <location>
        <begin position="172"/>
        <end position="199"/>
    </location>
</feature>
<reference evidence="3" key="1">
    <citation type="journal article" date="2014" name="Nat. Commun.">
        <title>The emerging biofuel crop Camelina sativa retains a highly undifferentiated hexaploid genome structure.</title>
        <authorList>
            <person name="Kagale S."/>
            <person name="Koh C."/>
            <person name="Nixon J."/>
            <person name="Bollina V."/>
            <person name="Clarke W.E."/>
            <person name="Tuteja R."/>
            <person name="Spillane C."/>
            <person name="Robinson S.J."/>
            <person name="Links M.G."/>
            <person name="Clarke C."/>
            <person name="Higgins E.E."/>
            <person name="Huebert T."/>
            <person name="Sharpe A.G."/>
            <person name="Parkin I.A."/>
        </authorList>
    </citation>
    <scope>NUCLEOTIDE SEQUENCE [LARGE SCALE GENOMIC DNA]</scope>
    <source>
        <strain evidence="3">cv. DH55</strain>
    </source>
</reference>
<name>A0ABM0TT99_CAMSA</name>